<dbReference type="EMBL" id="MOBZ01000013">
    <property type="protein sequence ID" value="ROO08080.1"/>
    <property type="molecule type" value="Genomic_DNA"/>
</dbReference>
<dbReference type="RefSeq" id="WP_123594240.1">
    <property type="nucleotide sequence ID" value="NZ_MOBZ01000013.1"/>
</dbReference>
<sequence length="102" mass="11186">MVDANEEFVSIPYTYYKGDEAPVDGMVNVPQRMQLDSRFVRGVVATQIAMKLKEQGIFVWRDGYSLIGGTSKVDKSSGVEIVVDGAFETLTLQAYDAATTTP</sequence>
<proteinExistence type="predicted"/>
<organism evidence="1 2">
    <name type="scientific">Pseudomonas fluorescens</name>
    <dbReference type="NCBI Taxonomy" id="294"/>
    <lineage>
        <taxon>Bacteria</taxon>
        <taxon>Pseudomonadati</taxon>
        <taxon>Pseudomonadota</taxon>
        <taxon>Gammaproteobacteria</taxon>
        <taxon>Pseudomonadales</taxon>
        <taxon>Pseudomonadaceae</taxon>
        <taxon>Pseudomonas</taxon>
    </lineage>
</organism>
<comment type="caution">
    <text evidence="1">The sequence shown here is derived from an EMBL/GenBank/DDBJ whole genome shotgun (WGS) entry which is preliminary data.</text>
</comment>
<dbReference type="Proteomes" id="UP000283619">
    <property type="component" value="Unassembled WGS sequence"/>
</dbReference>
<reference evidence="1 2" key="1">
    <citation type="submission" date="2016-10" db="EMBL/GenBank/DDBJ databases">
        <title>Comparative genome analysis of multiple Pseudomonas spp. focuses on biocontrol and plant growth promoting traits.</title>
        <authorList>
            <person name="Tao X.-Y."/>
            <person name="Taylor C.G."/>
        </authorList>
    </citation>
    <scope>NUCLEOTIDE SEQUENCE [LARGE SCALE GENOMIC DNA]</scope>
    <source>
        <strain evidence="1 2">36G2</strain>
    </source>
</reference>
<evidence type="ECO:0000313" key="2">
    <source>
        <dbReference type="Proteomes" id="UP000283619"/>
    </source>
</evidence>
<evidence type="ECO:0000313" key="1">
    <source>
        <dbReference type="EMBL" id="ROO08080.1"/>
    </source>
</evidence>
<name>A0A423P4D6_PSEFL</name>
<accession>A0A423P4D6</accession>
<dbReference type="AlphaFoldDB" id="A0A423P4D6"/>
<gene>
    <name evidence="1" type="ORF">BK673_16195</name>
</gene>
<protein>
    <submittedName>
        <fullName evidence="1">Uncharacterized protein</fullName>
    </submittedName>
</protein>